<organism evidence="2 3">
    <name type="scientific">Tanacetum coccineum</name>
    <dbReference type="NCBI Taxonomy" id="301880"/>
    <lineage>
        <taxon>Eukaryota</taxon>
        <taxon>Viridiplantae</taxon>
        <taxon>Streptophyta</taxon>
        <taxon>Embryophyta</taxon>
        <taxon>Tracheophyta</taxon>
        <taxon>Spermatophyta</taxon>
        <taxon>Magnoliopsida</taxon>
        <taxon>eudicotyledons</taxon>
        <taxon>Gunneridae</taxon>
        <taxon>Pentapetalae</taxon>
        <taxon>asterids</taxon>
        <taxon>campanulids</taxon>
        <taxon>Asterales</taxon>
        <taxon>Asteraceae</taxon>
        <taxon>Asteroideae</taxon>
        <taxon>Anthemideae</taxon>
        <taxon>Anthemidinae</taxon>
        <taxon>Tanacetum</taxon>
    </lineage>
</organism>
<sequence length="96" mass="10791">MASSGSSEITNSSEGSRGWRSRGILYLMIRSFRSSGSPPEHPKEKYNLDTATKLARAKPNKRSRDADLSKDKSVPESPLEFRRSWYVEGHIRSGGY</sequence>
<gene>
    <name evidence="2" type="ORF">Tco_1057492</name>
</gene>
<accession>A0ABQ5H5J8</accession>
<evidence type="ECO:0000313" key="2">
    <source>
        <dbReference type="EMBL" id="GJT83150.1"/>
    </source>
</evidence>
<dbReference type="EMBL" id="BQNB010019234">
    <property type="protein sequence ID" value="GJT83150.1"/>
    <property type="molecule type" value="Genomic_DNA"/>
</dbReference>
<dbReference type="Proteomes" id="UP001151760">
    <property type="component" value="Unassembled WGS sequence"/>
</dbReference>
<name>A0ABQ5H5J8_9ASTR</name>
<comment type="caution">
    <text evidence="2">The sequence shown here is derived from an EMBL/GenBank/DDBJ whole genome shotgun (WGS) entry which is preliminary data.</text>
</comment>
<reference evidence="2" key="2">
    <citation type="submission" date="2022-01" db="EMBL/GenBank/DDBJ databases">
        <authorList>
            <person name="Yamashiro T."/>
            <person name="Shiraishi A."/>
            <person name="Satake H."/>
            <person name="Nakayama K."/>
        </authorList>
    </citation>
    <scope>NUCLEOTIDE SEQUENCE</scope>
</reference>
<evidence type="ECO:0000313" key="3">
    <source>
        <dbReference type="Proteomes" id="UP001151760"/>
    </source>
</evidence>
<feature type="compositionally biased region" description="Basic and acidic residues" evidence="1">
    <location>
        <begin position="62"/>
        <end position="78"/>
    </location>
</feature>
<keyword evidence="3" id="KW-1185">Reference proteome</keyword>
<protein>
    <submittedName>
        <fullName evidence="2">Uncharacterized protein</fullName>
    </submittedName>
</protein>
<evidence type="ECO:0000256" key="1">
    <source>
        <dbReference type="SAM" id="MobiDB-lite"/>
    </source>
</evidence>
<feature type="region of interest" description="Disordered" evidence="1">
    <location>
        <begin position="33"/>
        <end position="78"/>
    </location>
</feature>
<proteinExistence type="predicted"/>
<reference evidence="2" key="1">
    <citation type="journal article" date="2022" name="Int. J. Mol. Sci.">
        <title>Draft Genome of Tanacetum Coccineum: Genomic Comparison of Closely Related Tanacetum-Family Plants.</title>
        <authorList>
            <person name="Yamashiro T."/>
            <person name="Shiraishi A."/>
            <person name="Nakayama K."/>
            <person name="Satake H."/>
        </authorList>
    </citation>
    <scope>NUCLEOTIDE SEQUENCE</scope>
</reference>